<accession>A0A0R3QTZ1</accession>
<sequence>MKPKKLWINSAAKKSELVDSDLSRSQSEKQKDIEIH</sequence>
<proteinExistence type="predicted"/>
<dbReference type="Proteomes" id="UP000280834">
    <property type="component" value="Unassembled WGS sequence"/>
</dbReference>
<name>A0A0R3QTZ1_9BILA</name>
<reference evidence="1 2" key="2">
    <citation type="submission" date="2018-11" db="EMBL/GenBank/DDBJ databases">
        <authorList>
            <consortium name="Pathogen Informatics"/>
        </authorList>
    </citation>
    <scope>NUCLEOTIDE SEQUENCE [LARGE SCALE GENOMIC DNA]</scope>
</reference>
<dbReference type="EMBL" id="UZAG01016830">
    <property type="protein sequence ID" value="VDO31112.1"/>
    <property type="molecule type" value="Genomic_DNA"/>
</dbReference>
<evidence type="ECO:0000313" key="1">
    <source>
        <dbReference type="EMBL" id="VDO31112.1"/>
    </source>
</evidence>
<protein>
    <submittedName>
        <fullName evidence="1 3">Uncharacterized protein</fullName>
    </submittedName>
</protein>
<gene>
    <name evidence="1" type="ORF">BTMF_LOCUS9227</name>
</gene>
<evidence type="ECO:0000313" key="2">
    <source>
        <dbReference type="Proteomes" id="UP000280834"/>
    </source>
</evidence>
<evidence type="ECO:0000313" key="3">
    <source>
        <dbReference type="WBParaSite" id="BTMF_0001119301-mRNA-1"/>
    </source>
</evidence>
<dbReference type="WBParaSite" id="BTMF_0001119301-mRNA-1">
    <property type="protein sequence ID" value="BTMF_0001119301-mRNA-1"/>
    <property type="gene ID" value="BTMF_0001119301"/>
</dbReference>
<reference evidence="3" key="1">
    <citation type="submission" date="2017-02" db="UniProtKB">
        <authorList>
            <consortium name="WormBaseParasite"/>
        </authorList>
    </citation>
    <scope>IDENTIFICATION</scope>
</reference>
<keyword evidence="2" id="KW-1185">Reference proteome</keyword>
<dbReference type="AlphaFoldDB" id="A0A0R3QTZ1"/>
<organism evidence="3">
    <name type="scientific">Brugia timori</name>
    <dbReference type="NCBI Taxonomy" id="42155"/>
    <lineage>
        <taxon>Eukaryota</taxon>
        <taxon>Metazoa</taxon>
        <taxon>Ecdysozoa</taxon>
        <taxon>Nematoda</taxon>
        <taxon>Chromadorea</taxon>
        <taxon>Rhabditida</taxon>
        <taxon>Spirurina</taxon>
        <taxon>Spiruromorpha</taxon>
        <taxon>Filarioidea</taxon>
        <taxon>Onchocercidae</taxon>
        <taxon>Brugia</taxon>
    </lineage>
</organism>